<dbReference type="Gene3D" id="1.10.10.10">
    <property type="entry name" value="Winged helix-like DNA-binding domain superfamily/Winged helix DNA-binding domain"/>
    <property type="match status" value="1"/>
</dbReference>
<keyword evidence="2" id="KW-0067">ATP-binding</keyword>
<dbReference type="CDD" id="cd06170">
    <property type="entry name" value="LuxR_C_like"/>
    <property type="match status" value="1"/>
</dbReference>
<dbReference type="InterPro" id="IPR027417">
    <property type="entry name" value="P-loop_NTPase"/>
</dbReference>
<comment type="caution">
    <text evidence="4">The sequence shown here is derived from an EMBL/GenBank/DDBJ whole genome shotgun (WGS) entry which is preliminary data.</text>
</comment>
<dbReference type="PROSITE" id="PS50043">
    <property type="entry name" value="HTH_LUXR_2"/>
    <property type="match status" value="1"/>
</dbReference>
<name>A0ABW0BK74_9ACTN</name>
<dbReference type="InterPro" id="IPR000792">
    <property type="entry name" value="Tscrpt_reg_LuxR_C"/>
</dbReference>
<accession>A0ABW0BK74</accession>
<dbReference type="PANTHER" id="PTHR16305:SF35">
    <property type="entry name" value="TRANSCRIPTIONAL ACTIVATOR DOMAIN"/>
    <property type="match status" value="1"/>
</dbReference>
<proteinExistence type="predicted"/>
<dbReference type="SUPFAM" id="SSF52540">
    <property type="entry name" value="P-loop containing nucleoside triphosphate hydrolases"/>
    <property type="match status" value="1"/>
</dbReference>
<dbReference type="EMBL" id="JBHSKD010000015">
    <property type="protein sequence ID" value="MFC5177724.1"/>
    <property type="molecule type" value="Genomic_DNA"/>
</dbReference>
<evidence type="ECO:0000313" key="5">
    <source>
        <dbReference type="Proteomes" id="UP001596087"/>
    </source>
</evidence>
<dbReference type="Pfam" id="PF13191">
    <property type="entry name" value="AAA_16"/>
    <property type="match status" value="1"/>
</dbReference>
<dbReference type="InterPro" id="IPR036388">
    <property type="entry name" value="WH-like_DNA-bd_sf"/>
</dbReference>
<dbReference type="PRINTS" id="PR00038">
    <property type="entry name" value="HTHLUXR"/>
</dbReference>
<gene>
    <name evidence="4" type="ORF">ACFPGP_13660</name>
</gene>
<dbReference type="SMART" id="SM00421">
    <property type="entry name" value="HTH_LUXR"/>
    <property type="match status" value="1"/>
</dbReference>
<dbReference type="Pfam" id="PF00196">
    <property type="entry name" value="GerE"/>
    <property type="match status" value="1"/>
</dbReference>
<evidence type="ECO:0000313" key="4">
    <source>
        <dbReference type="EMBL" id="MFC5177724.1"/>
    </source>
</evidence>
<evidence type="ECO:0000256" key="1">
    <source>
        <dbReference type="ARBA" id="ARBA00022741"/>
    </source>
</evidence>
<keyword evidence="5" id="KW-1185">Reference proteome</keyword>
<evidence type="ECO:0000259" key="3">
    <source>
        <dbReference type="PROSITE" id="PS50043"/>
    </source>
</evidence>
<dbReference type="InterPro" id="IPR016032">
    <property type="entry name" value="Sig_transdc_resp-reg_C-effctor"/>
</dbReference>
<reference evidence="5" key="1">
    <citation type="journal article" date="2019" name="Int. J. Syst. Evol. Microbiol.">
        <title>The Global Catalogue of Microorganisms (GCM) 10K type strain sequencing project: providing services to taxonomists for standard genome sequencing and annotation.</title>
        <authorList>
            <consortium name="The Broad Institute Genomics Platform"/>
            <consortium name="The Broad Institute Genome Sequencing Center for Infectious Disease"/>
            <person name="Wu L."/>
            <person name="Ma J."/>
        </authorList>
    </citation>
    <scope>NUCLEOTIDE SEQUENCE [LARGE SCALE GENOMIC DNA]</scope>
    <source>
        <strain evidence="5">DFY41</strain>
    </source>
</reference>
<dbReference type="RefSeq" id="WP_378590982.1">
    <property type="nucleotide sequence ID" value="NZ_JBHSKD010000015.1"/>
</dbReference>
<sequence>MGRLGHLLGRDVEQRRVLDVLGLARNGRGGAVVITGEPGIGKTTVLEATTGDPTGMQLLRVDGYEAESTIPFAAVHRLTIPLHDHLDGLPERHREALLVASGARGGFPPDRFLVGLGVLGMLAAAGERRPLVCAVDDAHFLDPESLDVLAFVARRLEAESVAVALVGRNTQGLLARTAGVPTLLLAGLETEAAVRLLDANLPEPMDPAAAALIAAATGGNPLALVDLANEFSVKQLTESSIAAEPIPIGTHLEAFYVRRVRQLAADTQTWLLVAAADSTGNVDLITTACEALGLPDGASDEAEDAGLIELGRDVRFRHPLVRSAAYNAARGGQRRGAHARLAAAADALGLVELEAWHAAKATLGTDEGVAARLERVADLAGSRGGFTSSASVLAQSSALTPEGSLKYGRLVAAAEAALAAGAGQLAKSLLDDIDEDAVDDISRGRMIAVRATLALFLADPAVMEAGAQMLAAAECFHGADAEREQHALIKAFEYTLPAERLARGATLPELGSRMSKGAEAKGGLSATVLRGLAAHVLLPYADAVPAMREAVAAIADLQPEEMLLYGPASVALTTGLWDATTRHDCLRRTADAARDAGSLQLLDTTLWIMSLAELSGGTPRRATEYIDQVRELRRAIGYDAEHVINVALLAWGDTPVPQVEAIAEGAGALGFGGVQASGVAALAVRDLAEGHYDAAYQRLKPQVEDPFLQVTPLTLPDFVEAACRSDRAGEAKPHVASLHRMADANGSPWNRGVALRGQALLADDDAAEGAFRGSLDLLEAAGTELDLARSHLVYGEWLRRNRRRRDARTHLRAALTSFEANRAPWFARRADAELQAMGEHAPSSGPPAGVADLTAQELTVARLAAEGSTNAEIGASMFLSPNTVDYHLRKIFQKLGISSRRQLSDRLG</sequence>
<dbReference type="InterPro" id="IPR041664">
    <property type="entry name" value="AAA_16"/>
</dbReference>
<feature type="domain" description="HTH luxR-type" evidence="3">
    <location>
        <begin position="846"/>
        <end position="908"/>
    </location>
</feature>
<organism evidence="4 5">
    <name type="scientific">Nocardioides taihuensis</name>
    <dbReference type="NCBI Taxonomy" id="1835606"/>
    <lineage>
        <taxon>Bacteria</taxon>
        <taxon>Bacillati</taxon>
        <taxon>Actinomycetota</taxon>
        <taxon>Actinomycetes</taxon>
        <taxon>Propionibacteriales</taxon>
        <taxon>Nocardioidaceae</taxon>
        <taxon>Nocardioides</taxon>
    </lineage>
</organism>
<dbReference type="PANTHER" id="PTHR16305">
    <property type="entry name" value="TESTICULAR SOLUBLE ADENYLYL CYCLASE"/>
    <property type="match status" value="1"/>
</dbReference>
<protein>
    <submittedName>
        <fullName evidence="4">AAA family ATPase</fullName>
    </submittedName>
</protein>
<dbReference type="Proteomes" id="UP001596087">
    <property type="component" value="Unassembled WGS sequence"/>
</dbReference>
<keyword evidence="1" id="KW-0547">Nucleotide-binding</keyword>
<evidence type="ECO:0000256" key="2">
    <source>
        <dbReference type="ARBA" id="ARBA00022840"/>
    </source>
</evidence>
<dbReference type="SUPFAM" id="SSF46894">
    <property type="entry name" value="C-terminal effector domain of the bipartite response regulators"/>
    <property type="match status" value="1"/>
</dbReference>